<keyword evidence="1" id="KW-0812">Transmembrane</keyword>
<evidence type="ECO:0000313" key="3">
    <source>
        <dbReference type="Proteomes" id="UP000305267"/>
    </source>
</evidence>
<gene>
    <name evidence="2" type="ORF">FF100_34400</name>
</gene>
<evidence type="ECO:0000313" key="2">
    <source>
        <dbReference type="EMBL" id="TNC06541.1"/>
    </source>
</evidence>
<keyword evidence="1" id="KW-0472">Membrane</keyword>
<organism evidence="2 3">
    <name type="scientific">Methylobacterium terricola</name>
    <dbReference type="NCBI Taxonomy" id="2583531"/>
    <lineage>
        <taxon>Bacteria</taxon>
        <taxon>Pseudomonadati</taxon>
        <taxon>Pseudomonadota</taxon>
        <taxon>Alphaproteobacteria</taxon>
        <taxon>Hyphomicrobiales</taxon>
        <taxon>Methylobacteriaceae</taxon>
        <taxon>Methylobacterium</taxon>
    </lineage>
</organism>
<comment type="caution">
    <text evidence="2">The sequence shown here is derived from an EMBL/GenBank/DDBJ whole genome shotgun (WGS) entry which is preliminary data.</text>
</comment>
<reference evidence="2 3" key="1">
    <citation type="submission" date="2019-06" db="EMBL/GenBank/DDBJ databases">
        <title>Genome of Methylobacterium sp. 17Sr1-39.</title>
        <authorList>
            <person name="Seo T."/>
        </authorList>
    </citation>
    <scope>NUCLEOTIDE SEQUENCE [LARGE SCALE GENOMIC DNA]</scope>
    <source>
        <strain evidence="2 3">17Sr1-39</strain>
    </source>
</reference>
<proteinExistence type="predicted"/>
<protein>
    <submittedName>
        <fullName evidence="2">Uncharacterized protein</fullName>
    </submittedName>
</protein>
<dbReference type="Proteomes" id="UP000305267">
    <property type="component" value="Unassembled WGS sequence"/>
</dbReference>
<dbReference type="EMBL" id="VDDA01000048">
    <property type="protein sequence ID" value="TNC06541.1"/>
    <property type="molecule type" value="Genomic_DNA"/>
</dbReference>
<name>A0A5C4L5Y0_9HYPH</name>
<accession>A0A5C4L5Y0</accession>
<keyword evidence="3" id="KW-1185">Reference proteome</keyword>
<keyword evidence="1" id="KW-1133">Transmembrane helix</keyword>
<dbReference type="AlphaFoldDB" id="A0A5C4L5Y0"/>
<sequence>MFDDERSSPLASEFQHRPLRIAHLSLTLKLSRIPIIESYDDAGKSASHLVGLPTGGQEGALDHKSMAHDRPRAGRDGHGRVPGRLVCCRHALIGKGSWEETMAIAIPLGGIVLLFVGIRIWSFVVERNGEPNVGDVIRRHRSRSDNSDGGGWCGHHAIGCDGHDAGDGGDGGGGD</sequence>
<dbReference type="RefSeq" id="WP_139040506.1">
    <property type="nucleotide sequence ID" value="NZ_VDDA01000048.1"/>
</dbReference>
<evidence type="ECO:0000256" key="1">
    <source>
        <dbReference type="SAM" id="Phobius"/>
    </source>
</evidence>
<feature type="transmembrane region" description="Helical" evidence="1">
    <location>
        <begin position="102"/>
        <end position="121"/>
    </location>
</feature>